<proteinExistence type="predicted"/>
<dbReference type="Proteomes" id="UP000231292">
    <property type="component" value="Unassembled WGS sequence"/>
</dbReference>
<organism evidence="2 3">
    <name type="scientific">Candidatus Sherwoodlollariibacterium unditelluris</name>
    <dbReference type="NCBI Taxonomy" id="1974757"/>
    <lineage>
        <taxon>Bacteria</taxon>
        <taxon>Pseudomonadati</taxon>
        <taxon>Candidatus Omnitrophota</taxon>
        <taxon>Candidatus Sherwoodlollariibacterium</taxon>
    </lineage>
</organism>
<accession>A0A2G9YI67</accession>
<dbReference type="EMBL" id="PCRK01000138">
    <property type="protein sequence ID" value="PIP18959.1"/>
    <property type="molecule type" value="Genomic_DNA"/>
</dbReference>
<evidence type="ECO:0008006" key="4">
    <source>
        <dbReference type="Google" id="ProtNLM"/>
    </source>
</evidence>
<evidence type="ECO:0000256" key="1">
    <source>
        <dbReference type="SAM" id="Coils"/>
    </source>
</evidence>
<name>A0A2G9YI67_9BACT</name>
<evidence type="ECO:0000313" key="2">
    <source>
        <dbReference type="EMBL" id="PIP18959.1"/>
    </source>
</evidence>
<gene>
    <name evidence="2" type="ORF">COX41_05450</name>
</gene>
<feature type="coiled-coil region" evidence="1">
    <location>
        <begin position="27"/>
        <end position="82"/>
    </location>
</feature>
<keyword evidence="1" id="KW-0175">Coiled coil</keyword>
<comment type="caution">
    <text evidence="2">The sequence shown here is derived from an EMBL/GenBank/DDBJ whole genome shotgun (WGS) entry which is preliminary data.</text>
</comment>
<reference evidence="2 3" key="1">
    <citation type="submission" date="2017-09" db="EMBL/GenBank/DDBJ databases">
        <title>Depth-based differentiation of microbial function through sediment-hosted aquifers and enrichment of novel symbionts in the deep terrestrial subsurface.</title>
        <authorList>
            <person name="Probst A.J."/>
            <person name="Ladd B."/>
            <person name="Jarett J.K."/>
            <person name="Geller-Mcgrath D.E."/>
            <person name="Sieber C.M."/>
            <person name="Emerson J.B."/>
            <person name="Anantharaman K."/>
            <person name="Thomas B.C."/>
            <person name="Malmstrom R."/>
            <person name="Stieglmeier M."/>
            <person name="Klingl A."/>
            <person name="Woyke T."/>
            <person name="Ryan C.M."/>
            <person name="Banfield J.F."/>
        </authorList>
    </citation>
    <scope>NUCLEOTIDE SEQUENCE [LARGE SCALE GENOMIC DNA]</scope>
    <source>
        <strain evidence="2">CG23_combo_of_CG06-09_8_20_14_all_41_10</strain>
    </source>
</reference>
<sequence>MKSVILFILIGLVVFLGFSISGLRKELLSVKEYARQTEERNSQLQRELVRLSRVNSENEKFLSELEQNIKEFENKLPFSSLEKYIPKSILNDVKPIIENLQVFQKARENSILPGEEKVINSFLEDAD</sequence>
<evidence type="ECO:0000313" key="3">
    <source>
        <dbReference type="Proteomes" id="UP000231292"/>
    </source>
</evidence>
<protein>
    <recommendedName>
        <fullName evidence="4">Cell division protein FtsL</fullName>
    </recommendedName>
</protein>
<dbReference type="AlphaFoldDB" id="A0A2G9YI67"/>